<dbReference type="EC" id="3.2.1.14" evidence="1"/>
<keyword evidence="1" id="KW-0378">Hydrolase</keyword>
<gene>
    <name evidence="1" type="primary">CHT2_2</name>
    <name evidence="1" type="ORF">IWQ57_001887</name>
</gene>
<comment type="caution">
    <text evidence="1">The sequence shown here is derived from an EMBL/GenBank/DDBJ whole genome shotgun (WGS) entry which is preliminary data.</text>
</comment>
<reference evidence="1" key="1">
    <citation type="submission" date="2022-07" db="EMBL/GenBank/DDBJ databases">
        <title>Phylogenomic reconstructions and comparative analyses of Kickxellomycotina fungi.</title>
        <authorList>
            <person name="Reynolds N.K."/>
            <person name="Stajich J.E."/>
            <person name="Barry K."/>
            <person name="Grigoriev I.V."/>
            <person name="Crous P."/>
            <person name="Smith M.E."/>
        </authorList>
    </citation>
    <scope>NUCLEOTIDE SEQUENCE</scope>
    <source>
        <strain evidence="1">CBS 109366</strain>
    </source>
</reference>
<keyword evidence="1" id="KW-0326">Glycosidase</keyword>
<protein>
    <submittedName>
        <fullName evidence="1">Chitinase 2</fullName>
        <ecNumber evidence="1">3.2.1.14</ecNumber>
    </submittedName>
</protein>
<dbReference type="EMBL" id="JANBUJ010000416">
    <property type="protein sequence ID" value="KAJ2772153.1"/>
    <property type="molecule type" value="Genomic_DNA"/>
</dbReference>
<keyword evidence="2" id="KW-1185">Reference proteome</keyword>
<organism evidence="1 2">
    <name type="scientific">Coemansia nantahalensis</name>
    <dbReference type="NCBI Taxonomy" id="2789366"/>
    <lineage>
        <taxon>Eukaryota</taxon>
        <taxon>Fungi</taxon>
        <taxon>Fungi incertae sedis</taxon>
        <taxon>Zoopagomycota</taxon>
        <taxon>Kickxellomycotina</taxon>
        <taxon>Kickxellomycetes</taxon>
        <taxon>Kickxellales</taxon>
        <taxon>Kickxellaceae</taxon>
        <taxon>Coemansia</taxon>
    </lineage>
</organism>
<evidence type="ECO:0000313" key="2">
    <source>
        <dbReference type="Proteomes" id="UP001140234"/>
    </source>
</evidence>
<accession>A0ACC1K348</accession>
<proteinExistence type="predicted"/>
<dbReference type="Proteomes" id="UP001140234">
    <property type="component" value="Unassembled WGS sequence"/>
</dbReference>
<evidence type="ECO:0000313" key="1">
    <source>
        <dbReference type="EMBL" id="KAJ2772153.1"/>
    </source>
</evidence>
<feature type="non-terminal residue" evidence="1">
    <location>
        <position position="1"/>
    </location>
</feature>
<sequence length="144" mass="14434">YPTMFNFADWDGWAKTKSVNKNVRVYIGVPGAPSAASSGYIDGPALATIYNAVRSNYTSLGGIMTWDVSQARTSGLATSIRATLNAASRCSGSSGSGGGSGGGSNGSDLESVASTTAGGASLSVTVLNLAVALSMTGILSYAMF</sequence>
<name>A0ACC1K348_9FUNG</name>